<evidence type="ECO:0000313" key="4">
    <source>
        <dbReference type="Proteomes" id="UP000184390"/>
    </source>
</evidence>
<keyword evidence="2" id="KW-0812">Transmembrane</keyword>
<dbReference type="RefSeq" id="WP_073453276.1">
    <property type="nucleotide sequence ID" value="NZ_BDIO01000006.1"/>
</dbReference>
<protein>
    <submittedName>
        <fullName evidence="3">Uncharacterized protein</fullName>
    </submittedName>
</protein>
<name>A0ABY1ID79_9ACTO</name>
<gene>
    <name evidence="3" type="ORF">SAMN05216246_10897</name>
</gene>
<proteinExistence type="predicted"/>
<keyword evidence="2" id="KW-1133">Transmembrane helix</keyword>
<keyword evidence="4" id="KW-1185">Reference proteome</keyword>
<comment type="caution">
    <text evidence="3">The sequence shown here is derived from an EMBL/GenBank/DDBJ whole genome shotgun (WGS) entry which is preliminary data.</text>
</comment>
<accession>A0ABY1ID79</accession>
<feature type="compositionally biased region" description="Gly residues" evidence="1">
    <location>
        <begin position="287"/>
        <end position="296"/>
    </location>
</feature>
<reference evidence="3 4" key="1">
    <citation type="submission" date="2016-11" db="EMBL/GenBank/DDBJ databases">
        <authorList>
            <person name="Varghese N."/>
            <person name="Submissions S."/>
        </authorList>
    </citation>
    <scope>NUCLEOTIDE SEQUENCE [LARGE SCALE GENOMIC DNA]</scope>
    <source>
        <strain evidence="3 4">PA</strain>
    </source>
</reference>
<evidence type="ECO:0000256" key="1">
    <source>
        <dbReference type="SAM" id="MobiDB-lite"/>
    </source>
</evidence>
<dbReference type="Proteomes" id="UP000184390">
    <property type="component" value="Unassembled WGS sequence"/>
</dbReference>
<feature type="compositionally biased region" description="Low complexity" evidence="1">
    <location>
        <begin position="325"/>
        <end position="344"/>
    </location>
</feature>
<dbReference type="EMBL" id="FQYL01000008">
    <property type="protein sequence ID" value="SHJ00044.1"/>
    <property type="molecule type" value="Genomic_DNA"/>
</dbReference>
<feature type="transmembrane region" description="Helical" evidence="2">
    <location>
        <begin position="46"/>
        <end position="67"/>
    </location>
</feature>
<evidence type="ECO:0000313" key="3">
    <source>
        <dbReference type="EMBL" id="SHJ00044.1"/>
    </source>
</evidence>
<keyword evidence="2" id="KW-0472">Membrane</keyword>
<evidence type="ECO:0000256" key="2">
    <source>
        <dbReference type="SAM" id="Phobius"/>
    </source>
</evidence>
<feature type="region of interest" description="Disordered" evidence="1">
    <location>
        <begin position="278"/>
        <end position="344"/>
    </location>
</feature>
<organism evidence="3 4">
    <name type="scientific">Actinomyces denticolens</name>
    <dbReference type="NCBI Taxonomy" id="52767"/>
    <lineage>
        <taxon>Bacteria</taxon>
        <taxon>Bacillati</taxon>
        <taxon>Actinomycetota</taxon>
        <taxon>Actinomycetes</taxon>
        <taxon>Actinomycetales</taxon>
        <taxon>Actinomycetaceae</taxon>
        <taxon>Actinomyces</taxon>
    </lineage>
</organism>
<feature type="compositionally biased region" description="Basic and acidic residues" evidence="1">
    <location>
        <begin position="314"/>
        <end position="324"/>
    </location>
</feature>
<sequence>MSMPRMPLPTMPGGRDWAGLLPPASGALLGAAALWAGVSPQTAPRYAAPLVVAGVAVVVFFALRTAVRLAGLLRLAWRAHRFRSGHPSAAESRELEWRAGLAASQDQARAVARGLAMGGTFDLGRPWDVTIDANEQVLADCSSDYARYYSEEARPLLPGTGVVGGPGGASAGLDAAPTAQRRRPWARGRQGHQWHENQSVRALVTQRRVLVQRNDLHWLSFHYDAIVAIRPQLPAGVLILEFESASPLRLAGPASAVTAVAAVYALFGAQGLRDHPGLEPLRIRPAGAGGTAGDAGGASDIGEADDIVDAAADGDCRDYDRAESPADSSAGSESESPEVAASPA</sequence>